<reference evidence="14" key="1">
    <citation type="submission" date="2004-02" db="EMBL/GenBank/DDBJ databases">
        <authorList>
            <consortium name="DOE Joint Genome Institute"/>
        </authorList>
    </citation>
    <scope>NUCLEOTIDE SEQUENCE [LARGE SCALE GENOMIC DNA]</scope>
    <source>
        <strain evidence="14">WH 8501</strain>
    </source>
</reference>
<dbReference type="KEGG" id="cwa:CwatDRAFT_3007"/>
<dbReference type="InterPro" id="IPR002139">
    <property type="entry name" value="Ribo/fructo_kinase"/>
</dbReference>
<feature type="active site" description="Proton acceptor" evidence="12">
    <location>
        <position position="252"/>
    </location>
</feature>
<keyword evidence="7 12" id="KW-0418">Kinase</keyword>
<dbReference type="InterPro" id="IPR011877">
    <property type="entry name" value="Ribokinase"/>
</dbReference>
<evidence type="ECO:0000256" key="1">
    <source>
        <dbReference type="ARBA" id="ARBA00005380"/>
    </source>
</evidence>
<keyword evidence="10 12" id="KW-0630">Potassium</keyword>
<dbReference type="InterPro" id="IPR017583">
    <property type="entry name" value="Tagatose/fructose_Pkinase"/>
</dbReference>
<dbReference type="EC" id="2.7.1.15" evidence="2 12"/>
<keyword evidence="5 12" id="KW-0479">Metal-binding</keyword>
<dbReference type="OrthoDB" id="9775849at2"/>
<keyword evidence="11 12" id="KW-0119">Carbohydrate metabolism</keyword>
<comment type="similarity">
    <text evidence="12">Belongs to the carbohydrate kinase PfkB family. Ribokinase subfamily.</text>
</comment>
<evidence type="ECO:0000256" key="8">
    <source>
        <dbReference type="ARBA" id="ARBA00022840"/>
    </source>
</evidence>
<dbReference type="GO" id="GO:0019303">
    <property type="term" value="P:D-ribose catabolic process"/>
    <property type="evidence" value="ECO:0007669"/>
    <property type="project" value="UniProtKB-UniRule"/>
</dbReference>
<dbReference type="PIRSF" id="PIRSF000535">
    <property type="entry name" value="1PFK/6PFK/LacC"/>
    <property type="match status" value="1"/>
</dbReference>
<dbReference type="EMBL" id="AADV02000034">
    <property type="protein sequence ID" value="EAM50216.1"/>
    <property type="molecule type" value="Genomic_DNA"/>
</dbReference>
<evidence type="ECO:0000256" key="12">
    <source>
        <dbReference type="HAMAP-Rule" id="MF_01987"/>
    </source>
</evidence>
<evidence type="ECO:0000259" key="13">
    <source>
        <dbReference type="Pfam" id="PF00294"/>
    </source>
</evidence>
<feature type="binding site" evidence="12">
    <location>
        <position position="287"/>
    </location>
    <ligand>
        <name>K(+)</name>
        <dbReference type="ChEBI" id="CHEBI:29103"/>
    </ligand>
</feature>
<comment type="caution">
    <text evidence="12">Lacks conserved residue(s) required for the propagation of feature annotation.</text>
</comment>
<feature type="binding site" evidence="12">
    <location>
        <position position="248"/>
    </location>
    <ligand>
        <name>K(+)</name>
        <dbReference type="ChEBI" id="CHEBI:29103"/>
    </ligand>
</feature>
<reference evidence="14" key="3">
    <citation type="submission" date="2016-12" db="EMBL/GenBank/DDBJ databases">
        <title>Annotation of the draft genome assembly of Crocosphaera watsonii WH 8501.</title>
        <authorList>
            <consortium name="US DOE Joint Genome Institute (JGI-ORNL)"/>
            <person name="Larimer F."/>
            <person name="Land M."/>
        </authorList>
    </citation>
    <scope>NUCLEOTIDE SEQUENCE</scope>
    <source>
        <strain evidence="14">WH 8501</strain>
    </source>
</reference>
<dbReference type="InterPro" id="IPR029056">
    <property type="entry name" value="Ribokinase-like"/>
</dbReference>
<comment type="pathway">
    <text evidence="12">Carbohydrate metabolism; D-ribose degradation; D-ribose 5-phosphate from beta-D-ribopyranose: step 2/2.</text>
</comment>
<evidence type="ECO:0000256" key="3">
    <source>
        <dbReference type="ARBA" id="ARBA00016943"/>
    </source>
</evidence>
<evidence type="ECO:0000256" key="9">
    <source>
        <dbReference type="ARBA" id="ARBA00022842"/>
    </source>
</evidence>
<feature type="binding site" evidence="12">
    <location>
        <position position="139"/>
    </location>
    <ligand>
        <name>substrate</name>
    </ligand>
</feature>
<keyword evidence="15" id="KW-1185">Reference proteome</keyword>
<dbReference type="PRINTS" id="PR00990">
    <property type="entry name" value="RIBOKINASE"/>
</dbReference>
<comment type="cofactor">
    <cofactor evidence="12">
        <name>Mg(2+)</name>
        <dbReference type="ChEBI" id="CHEBI:18420"/>
    </cofactor>
    <text evidence="12">Requires a divalent cation, most likely magnesium in vivo, as an electrophilic catalyst to aid phosphoryl group transfer. It is the chelate of the metal and the nucleotide that is the actual substrate.</text>
</comment>
<evidence type="ECO:0000256" key="4">
    <source>
        <dbReference type="ARBA" id="ARBA00022679"/>
    </source>
</evidence>
<sequence>MSIVIFGSINMDMIAQTPHLPQPGETVIGDHFITLPGGKGANQAVATAKLGRLTYFVGRVGGDSFGRELLKRLETLKINTQGVFIDQKTFSGVAMINVETSGENTIIVIPGANGNIDESDITRLEKILSKTSLLLLQLEIPLAAVEMAAREAKELGVTVMLDPAPAPEKLPDRLYPLIDIITPNQNEAEKLVGFPLDNEEEIKKAANVLLKKGVKIVVIKLGDKGAFYATDKEQDFVPAIKVKTIDTVGAGDGFNGGIAAALDRGLCLKEALKWGTIVGALTTTKEGAQTALPDLDVVHSLLLSDNSSV</sequence>
<dbReference type="GO" id="GO:0005829">
    <property type="term" value="C:cytosol"/>
    <property type="evidence" value="ECO:0007669"/>
    <property type="project" value="TreeGrafter"/>
</dbReference>
<dbReference type="Pfam" id="PF00294">
    <property type="entry name" value="PfkB"/>
    <property type="match status" value="1"/>
</dbReference>
<keyword evidence="12" id="KW-0963">Cytoplasm</keyword>
<feature type="binding site" evidence="12">
    <location>
        <begin position="220"/>
        <end position="225"/>
    </location>
    <ligand>
        <name>ATP</name>
        <dbReference type="ChEBI" id="CHEBI:30616"/>
    </ligand>
</feature>
<feature type="binding site" evidence="12">
    <location>
        <position position="285"/>
    </location>
    <ligand>
        <name>K(+)</name>
        <dbReference type="ChEBI" id="CHEBI:29103"/>
    </ligand>
</feature>
<dbReference type="AlphaFoldDB" id="Q4C223"/>
<feature type="binding site" evidence="12">
    <location>
        <begin position="10"/>
        <end position="12"/>
    </location>
    <ligand>
        <name>substrate</name>
    </ligand>
</feature>
<dbReference type="SUPFAM" id="SSF53613">
    <property type="entry name" value="Ribokinase-like"/>
    <property type="match status" value="1"/>
</dbReference>
<evidence type="ECO:0000256" key="2">
    <source>
        <dbReference type="ARBA" id="ARBA00012035"/>
    </source>
</evidence>
<accession>Q4C223</accession>
<evidence type="ECO:0000256" key="11">
    <source>
        <dbReference type="ARBA" id="ARBA00023277"/>
    </source>
</evidence>
<dbReference type="GeneID" id="88768742"/>
<evidence type="ECO:0000256" key="5">
    <source>
        <dbReference type="ARBA" id="ARBA00022723"/>
    </source>
</evidence>
<keyword evidence="4 12" id="KW-0808">Transferase</keyword>
<dbReference type="RefSeq" id="WP_007306103.1">
    <property type="nucleotide sequence ID" value="NZ_AADV02000034.1"/>
</dbReference>
<reference evidence="14" key="2">
    <citation type="submission" date="2005-06" db="EMBL/GenBank/DDBJ databases">
        <title>Sequencing of the draft genome and assembly of Crocosphaera watsonii WH 8501.</title>
        <authorList>
            <consortium name="US DOE Joint Genome Institute (JGI-PGF)"/>
            <person name="Copeland A."/>
            <person name="Lucas S."/>
            <person name="Lapidus A."/>
            <person name="Barry K."/>
            <person name="Detter C."/>
            <person name="Glavina T."/>
            <person name="Hammon N."/>
            <person name="Israni S."/>
            <person name="Pitluck S."/>
            <person name="Richardson P."/>
        </authorList>
    </citation>
    <scope>NUCLEOTIDE SEQUENCE [LARGE SCALE GENOMIC DNA]</scope>
    <source>
        <strain evidence="14">WH 8501</strain>
    </source>
</reference>
<dbReference type="PANTHER" id="PTHR10584:SF166">
    <property type="entry name" value="RIBOKINASE"/>
    <property type="match status" value="1"/>
</dbReference>
<feature type="binding site" evidence="12">
    <location>
        <begin position="251"/>
        <end position="252"/>
    </location>
    <ligand>
        <name>ATP</name>
        <dbReference type="ChEBI" id="CHEBI:30616"/>
    </ligand>
</feature>
<dbReference type="PROSITE" id="PS00584">
    <property type="entry name" value="PFKB_KINASES_2"/>
    <property type="match status" value="1"/>
</dbReference>
<dbReference type="PROSITE" id="PS00583">
    <property type="entry name" value="PFKB_KINASES_1"/>
    <property type="match status" value="1"/>
</dbReference>
<keyword evidence="8 12" id="KW-0067">ATP-binding</keyword>
<dbReference type="CDD" id="cd01174">
    <property type="entry name" value="ribokinase"/>
    <property type="match status" value="1"/>
</dbReference>
<name>Q4C223_CROWT</name>
<dbReference type="PANTHER" id="PTHR10584">
    <property type="entry name" value="SUGAR KINASE"/>
    <property type="match status" value="1"/>
</dbReference>
<dbReference type="InterPro" id="IPR002173">
    <property type="entry name" value="Carboh/pur_kinase_PfkB_CS"/>
</dbReference>
<keyword evidence="9 12" id="KW-0460">Magnesium</keyword>
<protein>
    <recommendedName>
        <fullName evidence="3 12">Ribokinase</fullName>
        <shortName evidence="12">RK</shortName>
        <ecNumber evidence="2 12">2.7.1.15</ecNumber>
    </recommendedName>
</protein>
<dbReference type="GO" id="GO:0005524">
    <property type="term" value="F:ATP binding"/>
    <property type="evidence" value="ECO:0007669"/>
    <property type="project" value="UniProtKB-UniRule"/>
</dbReference>
<comment type="subcellular location">
    <subcellularLocation>
        <location evidence="12">Cytoplasm</location>
    </subcellularLocation>
</comment>
<comment type="subunit">
    <text evidence="12">Homodimer.</text>
</comment>
<gene>
    <name evidence="12" type="primary">rbsK</name>
    <name evidence="14" type="ORF">CwatDRAFT_3007</name>
</gene>
<evidence type="ECO:0000256" key="7">
    <source>
        <dbReference type="ARBA" id="ARBA00022777"/>
    </source>
</evidence>
<dbReference type="Proteomes" id="UP000003922">
    <property type="component" value="Unassembled WGS sequence"/>
</dbReference>
<dbReference type="GO" id="GO:0046872">
    <property type="term" value="F:metal ion binding"/>
    <property type="evidence" value="ECO:0007669"/>
    <property type="project" value="UniProtKB-KW"/>
</dbReference>
<evidence type="ECO:0000256" key="6">
    <source>
        <dbReference type="ARBA" id="ARBA00022741"/>
    </source>
</evidence>
<comment type="catalytic activity">
    <reaction evidence="12">
        <text>D-ribose + ATP = D-ribose 5-phosphate + ADP + H(+)</text>
        <dbReference type="Rhea" id="RHEA:13697"/>
        <dbReference type="ChEBI" id="CHEBI:15378"/>
        <dbReference type="ChEBI" id="CHEBI:30616"/>
        <dbReference type="ChEBI" id="CHEBI:47013"/>
        <dbReference type="ChEBI" id="CHEBI:78346"/>
        <dbReference type="ChEBI" id="CHEBI:456216"/>
        <dbReference type="EC" id="2.7.1.15"/>
    </reaction>
</comment>
<comment type="caution">
    <text evidence="14">The sequence shown here is derived from an EMBL/GenBank/DDBJ whole genome shotgun (WGS) entry which is preliminary data.</text>
</comment>
<evidence type="ECO:0000313" key="14">
    <source>
        <dbReference type="EMBL" id="EAM50216.1"/>
    </source>
</evidence>
<feature type="binding site" evidence="12">
    <location>
        <position position="282"/>
    </location>
    <ligand>
        <name>K(+)</name>
        <dbReference type="ChEBI" id="CHEBI:29103"/>
    </ligand>
</feature>
<dbReference type="InterPro" id="IPR011611">
    <property type="entry name" value="PfkB_dom"/>
</dbReference>
<evidence type="ECO:0000313" key="15">
    <source>
        <dbReference type="Proteomes" id="UP000003922"/>
    </source>
</evidence>
<feature type="binding site" evidence="12">
    <location>
        <begin position="38"/>
        <end position="42"/>
    </location>
    <ligand>
        <name>substrate</name>
    </ligand>
</feature>
<evidence type="ECO:0000256" key="10">
    <source>
        <dbReference type="ARBA" id="ARBA00022958"/>
    </source>
</evidence>
<proteinExistence type="inferred from homology"/>
<dbReference type="GO" id="GO:0004747">
    <property type="term" value="F:ribokinase activity"/>
    <property type="evidence" value="ECO:0007669"/>
    <property type="project" value="UniProtKB-UniRule"/>
</dbReference>
<dbReference type="Gene3D" id="3.40.1190.20">
    <property type="match status" value="1"/>
</dbReference>
<comment type="function">
    <text evidence="12">Catalyzes the phosphorylation of ribose at O-5 in a reaction requiring ATP and magnesium. The resulting D-ribose-5-phosphate can then be used either for sythesis of nucleotides, histidine, and tryptophan, or as a component of the pentose phosphate pathway.</text>
</comment>
<dbReference type="HAMAP" id="MF_01987">
    <property type="entry name" value="Ribokinase"/>
    <property type="match status" value="1"/>
</dbReference>
<feature type="binding site" evidence="12">
    <location>
        <position position="246"/>
    </location>
    <ligand>
        <name>K(+)</name>
        <dbReference type="ChEBI" id="CHEBI:29103"/>
    </ligand>
</feature>
<dbReference type="UniPathway" id="UPA00916">
    <property type="reaction ID" value="UER00889"/>
</dbReference>
<organism evidence="14 15">
    <name type="scientific">Crocosphaera watsonii WH 8501</name>
    <dbReference type="NCBI Taxonomy" id="165597"/>
    <lineage>
        <taxon>Bacteria</taxon>
        <taxon>Bacillati</taxon>
        <taxon>Cyanobacteriota</taxon>
        <taxon>Cyanophyceae</taxon>
        <taxon>Oscillatoriophycideae</taxon>
        <taxon>Chroococcales</taxon>
        <taxon>Aphanothecaceae</taxon>
        <taxon>Crocosphaera</taxon>
    </lineage>
</organism>
<keyword evidence="6 12" id="KW-0547">Nucleotide-binding</keyword>
<feature type="domain" description="Carbohydrate kinase PfkB" evidence="13">
    <location>
        <begin position="2"/>
        <end position="294"/>
    </location>
</feature>
<feature type="binding site" evidence="12">
    <location>
        <position position="184"/>
    </location>
    <ligand>
        <name>ATP</name>
        <dbReference type="ChEBI" id="CHEBI:30616"/>
    </ligand>
</feature>
<feature type="binding site" evidence="12">
    <location>
        <position position="252"/>
    </location>
    <ligand>
        <name>substrate</name>
    </ligand>
</feature>
<comment type="similarity">
    <text evidence="1">Belongs to the carbohydrate kinase pfkB family.</text>
</comment>
<dbReference type="NCBIfam" id="TIGR02152">
    <property type="entry name" value="D_ribokin_bact"/>
    <property type="match status" value="1"/>
</dbReference>
<comment type="activity regulation">
    <text evidence="12">Activated by a monovalent cation that binds near, but not in, the active site. The most likely occupant of the site in vivo is potassium. Ion binding induces a conformational change that may alter substrate affinity.</text>
</comment>